<keyword evidence="1" id="KW-0689">Ribosomal protein</keyword>
<dbReference type="GO" id="GO:0005840">
    <property type="term" value="C:ribosome"/>
    <property type="evidence" value="ECO:0007669"/>
    <property type="project" value="UniProtKB-KW"/>
</dbReference>
<dbReference type="InterPro" id="IPR029064">
    <property type="entry name" value="Ribosomal_eL30-like_sf"/>
</dbReference>
<dbReference type="AlphaFoldDB" id="A0A926HMW0"/>
<evidence type="ECO:0000313" key="1">
    <source>
        <dbReference type="EMBL" id="MBC8529010.1"/>
    </source>
</evidence>
<comment type="caution">
    <text evidence="1">The sequence shown here is derived from an EMBL/GenBank/DDBJ whole genome shotgun (WGS) entry which is preliminary data.</text>
</comment>
<accession>A0A926HMW0</accession>
<gene>
    <name evidence="1" type="ORF">H8699_06185</name>
</gene>
<sequence length="102" mass="10465">MNCKGQKIGGAIGLAARAGKAPSGEVAVEAALKGNKAFCLLVDATAAANAQKQYAQAAKFRGIPCYILEDFDLGQAIGKPGRIVLAVTDAAFAKMIADKLMP</sequence>
<evidence type="ECO:0000313" key="2">
    <source>
        <dbReference type="Proteomes" id="UP000654279"/>
    </source>
</evidence>
<dbReference type="Gene3D" id="3.30.1330.30">
    <property type="match status" value="1"/>
</dbReference>
<dbReference type="RefSeq" id="WP_249284921.1">
    <property type="nucleotide sequence ID" value="NZ_JACRSO010000002.1"/>
</dbReference>
<keyword evidence="2" id="KW-1185">Reference proteome</keyword>
<dbReference type="EMBL" id="JACRSO010000002">
    <property type="protein sequence ID" value="MBC8529010.1"/>
    <property type="molecule type" value="Genomic_DNA"/>
</dbReference>
<proteinExistence type="predicted"/>
<keyword evidence="1" id="KW-0687">Ribonucleoprotein</keyword>
<name>A0A926HMW0_9FIRM</name>
<organism evidence="1 2">
    <name type="scientific">Luoshenia tenuis</name>
    <dbReference type="NCBI Taxonomy" id="2763654"/>
    <lineage>
        <taxon>Bacteria</taxon>
        <taxon>Bacillati</taxon>
        <taxon>Bacillota</taxon>
        <taxon>Clostridia</taxon>
        <taxon>Christensenellales</taxon>
        <taxon>Christensenellaceae</taxon>
        <taxon>Luoshenia</taxon>
    </lineage>
</organism>
<dbReference type="Proteomes" id="UP000654279">
    <property type="component" value="Unassembled WGS sequence"/>
</dbReference>
<dbReference type="SUPFAM" id="SSF55315">
    <property type="entry name" value="L30e-like"/>
    <property type="match status" value="1"/>
</dbReference>
<reference evidence="1" key="1">
    <citation type="submission" date="2020-08" db="EMBL/GenBank/DDBJ databases">
        <title>Genome public.</title>
        <authorList>
            <person name="Liu C."/>
            <person name="Sun Q."/>
        </authorList>
    </citation>
    <scope>NUCLEOTIDE SEQUENCE</scope>
    <source>
        <strain evidence="1">NSJ-44</strain>
    </source>
</reference>
<protein>
    <submittedName>
        <fullName evidence="1">50S ribosomal protein L7ae</fullName>
    </submittedName>
</protein>